<evidence type="ECO:0000256" key="1">
    <source>
        <dbReference type="ARBA" id="ARBA00004651"/>
    </source>
</evidence>
<organism evidence="10 11">
    <name type="scientific">Nocardioides marmoriginsengisoli</name>
    <dbReference type="NCBI Taxonomy" id="661483"/>
    <lineage>
        <taxon>Bacteria</taxon>
        <taxon>Bacillati</taxon>
        <taxon>Actinomycetota</taxon>
        <taxon>Actinomycetes</taxon>
        <taxon>Propionibacteriales</taxon>
        <taxon>Nocardioidaceae</taxon>
        <taxon>Nocardioides</taxon>
    </lineage>
</organism>
<feature type="transmembrane region" description="Helical" evidence="7">
    <location>
        <begin position="815"/>
        <end position="835"/>
    </location>
</feature>
<dbReference type="Proteomes" id="UP000267128">
    <property type="component" value="Unassembled WGS sequence"/>
</dbReference>
<reference evidence="10 11" key="1">
    <citation type="submission" date="2018-11" db="EMBL/GenBank/DDBJ databases">
        <authorList>
            <person name="Li F."/>
        </authorList>
    </citation>
    <scope>NUCLEOTIDE SEQUENCE [LARGE SCALE GENOMIC DNA]</scope>
    <source>
        <strain evidence="10 11">Gsoil 097</strain>
    </source>
</reference>
<evidence type="ECO:0000313" key="10">
    <source>
        <dbReference type="EMBL" id="RNL60388.1"/>
    </source>
</evidence>
<keyword evidence="4 7" id="KW-1133">Transmembrane helix</keyword>
<dbReference type="PANTHER" id="PTHR30572:SF4">
    <property type="entry name" value="ABC TRANSPORTER PERMEASE YTRF"/>
    <property type="match status" value="1"/>
</dbReference>
<feature type="domain" description="MacB-like periplasmic core" evidence="9">
    <location>
        <begin position="498"/>
        <end position="693"/>
    </location>
</feature>
<dbReference type="InterPro" id="IPR050250">
    <property type="entry name" value="Macrolide_Exporter_MacB"/>
</dbReference>
<evidence type="ECO:0000256" key="2">
    <source>
        <dbReference type="ARBA" id="ARBA00022475"/>
    </source>
</evidence>
<comment type="similarity">
    <text evidence="6">Belongs to the ABC-4 integral membrane protein family.</text>
</comment>
<comment type="caution">
    <text evidence="10">The sequence shown here is derived from an EMBL/GenBank/DDBJ whole genome shotgun (WGS) entry which is preliminary data.</text>
</comment>
<comment type="subcellular location">
    <subcellularLocation>
        <location evidence="1">Cell membrane</location>
        <topology evidence="1">Multi-pass membrane protein</topology>
    </subcellularLocation>
</comment>
<feature type="transmembrane region" description="Helical" evidence="7">
    <location>
        <begin position="771"/>
        <end position="795"/>
    </location>
</feature>
<keyword evidence="3 7" id="KW-0812">Transmembrane</keyword>
<keyword evidence="5 7" id="KW-0472">Membrane</keyword>
<dbReference type="Pfam" id="PF12704">
    <property type="entry name" value="MacB_PCD"/>
    <property type="match status" value="2"/>
</dbReference>
<feature type="transmembrane region" description="Helical" evidence="7">
    <location>
        <begin position="497"/>
        <end position="519"/>
    </location>
</feature>
<feature type="domain" description="MacB-like periplasmic core" evidence="9">
    <location>
        <begin position="17"/>
        <end position="241"/>
    </location>
</feature>
<dbReference type="GO" id="GO:0005886">
    <property type="term" value="C:plasma membrane"/>
    <property type="evidence" value="ECO:0007669"/>
    <property type="project" value="UniProtKB-SubCell"/>
</dbReference>
<evidence type="ECO:0000256" key="4">
    <source>
        <dbReference type="ARBA" id="ARBA00022989"/>
    </source>
</evidence>
<evidence type="ECO:0000259" key="9">
    <source>
        <dbReference type="Pfam" id="PF12704"/>
    </source>
</evidence>
<feature type="transmembrane region" description="Helical" evidence="7">
    <location>
        <begin position="362"/>
        <end position="387"/>
    </location>
</feature>
<feature type="transmembrane region" description="Helical" evidence="7">
    <location>
        <begin position="273"/>
        <end position="298"/>
    </location>
</feature>
<evidence type="ECO:0000256" key="3">
    <source>
        <dbReference type="ARBA" id="ARBA00022692"/>
    </source>
</evidence>
<name>A0A3N0CAA0_9ACTN</name>
<protein>
    <submittedName>
        <fullName evidence="10">FtsX-like permease family protein</fullName>
    </submittedName>
</protein>
<feature type="transmembrane region" description="Helical" evidence="7">
    <location>
        <begin position="417"/>
        <end position="437"/>
    </location>
</feature>
<gene>
    <name evidence="10" type="ORF">EFK50_18780</name>
</gene>
<dbReference type="InterPro" id="IPR003838">
    <property type="entry name" value="ABC3_permease_C"/>
</dbReference>
<dbReference type="Pfam" id="PF02687">
    <property type="entry name" value="FtsX"/>
    <property type="match status" value="2"/>
</dbReference>
<dbReference type="RefSeq" id="WP_123229140.1">
    <property type="nucleotide sequence ID" value="NZ_RJSE01000009.1"/>
</dbReference>
<sequence length="849" mass="87966">MFKLILRNVGARKMRLAMSALAIVLGVAFLSGVLVFSAGLSKTFDGIIQGTTPDGVVRVEGAESFTAGETGVSAATVTPDTVARLAALPEVDRADGNVDGFGMYVVDSDGDLLGGTGAPTLAFNRTEAPNMDGNNILTLLDGRWGKGAGEIVLDEGSAEKAGYSLGDSVKLLTPAGQLERTATLVGTAEFNGGGTAGATLIIFDTPGAQEVFLGGRDVFTTVALTAADGVSQSELVKAAKAVLPAGFEAVPGDQVVKESEDAMAQFLDVIKTFLLVFALIAVIVGAFIIVNTFSILVAQRTRESALLRALGASRRQVTSAILAEAFVMALFASTVGIGLGWALARGLAAMFSSFGLDIEGSFLNLTTATVVTSYTVGILVTLVAALLPARRAGRVAPVAAMREDTVPAKGSLRRRSVIGSIVIAVSVAAAIAGLAGVDGMPAAAWVGIGAFLSLLTVAVLSPVIGFPVLVACRAVFGRLFGASGRLAGENAMRDPRRTGATASALMIGLALVSTIAVMAGSMKASVDTVVDEQFAPDFIAQSVIFAPFSTQVGDRMEQVDGVATVSRQQMLDAKVDGHNETIGAADANFDDVSKLEAGEGSVDFGAGKAIINEDKAEEEGWKVGDTLKLAFPGGKKLSIQIGGIIRENSVVVFGINVPLEVVEQAGIQRQDNALSIVLDDGADPAAVHRALDRVAKPIPLIEVNDKEGFAESIRGQVNQLLYMIYGLLALAIIIAIIGIVNTLGLSVLERTREIGLLRAIGMTRRQLRRTITLESVAIAVLGAVLGMALGLIYGTLLQRVLKEDLTVLSIPFSQLLVFGLIAVVVGVLAAVMPAVRASRLNVLNAISTE</sequence>
<feature type="transmembrane region" description="Helical" evidence="7">
    <location>
        <begin position="319"/>
        <end position="342"/>
    </location>
</feature>
<evidence type="ECO:0000259" key="8">
    <source>
        <dbReference type="Pfam" id="PF02687"/>
    </source>
</evidence>
<dbReference type="GO" id="GO:0022857">
    <property type="term" value="F:transmembrane transporter activity"/>
    <property type="evidence" value="ECO:0007669"/>
    <property type="project" value="TreeGrafter"/>
</dbReference>
<evidence type="ECO:0000256" key="5">
    <source>
        <dbReference type="ARBA" id="ARBA00023136"/>
    </source>
</evidence>
<dbReference type="InterPro" id="IPR025857">
    <property type="entry name" value="MacB_PCD"/>
</dbReference>
<feature type="domain" description="ABC3 transporter permease C-terminal" evidence="8">
    <location>
        <begin position="727"/>
        <end position="841"/>
    </location>
</feature>
<evidence type="ECO:0000256" key="7">
    <source>
        <dbReference type="SAM" id="Phobius"/>
    </source>
</evidence>
<dbReference type="AlphaFoldDB" id="A0A3N0CAA0"/>
<evidence type="ECO:0000313" key="11">
    <source>
        <dbReference type="Proteomes" id="UP000267128"/>
    </source>
</evidence>
<feature type="transmembrane region" description="Helical" evidence="7">
    <location>
        <begin position="443"/>
        <end position="476"/>
    </location>
</feature>
<dbReference type="EMBL" id="RJSE01000009">
    <property type="protein sequence ID" value="RNL60388.1"/>
    <property type="molecule type" value="Genomic_DNA"/>
</dbReference>
<keyword evidence="2" id="KW-1003">Cell membrane</keyword>
<feature type="transmembrane region" description="Helical" evidence="7">
    <location>
        <begin position="722"/>
        <end position="748"/>
    </location>
</feature>
<evidence type="ECO:0000256" key="6">
    <source>
        <dbReference type="ARBA" id="ARBA00038076"/>
    </source>
</evidence>
<proteinExistence type="inferred from homology"/>
<feature type="domain" description="ABC3 transporter permease C-terminal" evidence="8">
    <location>
        <begin position="276"/>
        <end position="395"/>
    </location>
</feature>
<dbReference type="PANTHER" id="PTHR30572">
    <property type="entry name" value="MEMBRANE COMPONENT OF TRANSPORTER-RELATED"/>
    <property type="match status" value="1"/>
</dbReference>
<keyword evidence="11" id="KW-1185">Reference proteome</keyword>
<accession>A0A3N0CAA0</accession>
<dbReference type="OrthoDB" id="9780560at2"/>